<feature type="region of interest" description="Disordered" evidence="1">
    <location>
        <begin position="128"/>
        <end position="162"/>
    </location>
</feature>
<dbReference type="Proteomes" id="UP001372338">
    <property type="component" value="Unassembled WGS sequence"/>
</dbReference>
<feature type="region of interest" description="Disordered" evidence="1">
    <location>
        <begin position="75"/>
        <end position="96"/>
    </location>
</feature>
<proteinExistence type="predicted"/>
<dbReference type="EMBL" id="JAYWIO010000003">
    <property type="protein sequence ID" value="KAK7273657.1"/>
    <property type="molecule type" value="Genomic_DNA"/>
</dbReference>
<feature type="region of interest" description="Disordered" evidence="1">
    <location>
        <begin position="1"/>
        <end position="24"/>
    </location>
</feature>
<evidence type="ECO:0000256" key="1">
    <source>
        <dbReference type="SAM" id="MobiDB-lite"/>
    </source>
</evidence>
<keyword evidence="3" id="KW-1185">Reference proteome</keyword>
<protein>
    <submittedName>
        <fullName evidence="2">Uncharacterized protein</fullName>
    </submittedName>
</protein>
<gene>
    <name evidence="2" type="ORF">RIF29_14715</name>
</gene>
<feature type="compositionally biased region" description="Basic and acidic residues" evidence="1">
    <location>
        <begin position="128"/>
        <end position="154"/>
    </location>
</feature>
<reference evidence="2 3" key="1">
    <citation type="submission" date="2024-01" db="EMBL/GenBank/DDBJ databases">
        <title>The genomes of 5 underutilized Papilionoideae crops provide insights into root nodulation and disease resistanc.</title>
        <authorList>
            <person name="Yuan L."/>
        </authorList>
    </citation>
    <scope>NUCLEOTIDE SEQUENCE [LARGE SCALE GENOMIC DNA]</scope>
    <source>
        <strain evidence="2">ZHUSHIDOU_FW_LH</strain>
        <tissue evidence="2">Leaf</tissue>
    </source>
</reference>
<name>A0AAN9FBS1_CROPI</name>
<organism evidence="2 3">
    <name type="scientific">Crotalaria pallida</name>
    <name type="common">Smooth rattlebox</name>
    <name type="synonym">Crotalaria striata</name>
    <dbReference type="NCBI Taxonomy" id="3830"/>
    <lineage>
        <taxon>Eukaryota</taxon>
        <taxon>Viridiplantae</taxon>
        <taxon>Streptophyta</taxon>
        <taxon>Embryophyta</taxon>
        <taxon>Tracheophyta</taxon>
        <taxon>Spermatophyta</taxon>
        <taxon>Magnoliopsida</taxon>
        <taxon>eudicotyledons</taxon>
        <taxon>Gunneridae</taxon>
        <taxon>Pentapetalae</taxon>
        <taxon>rosids</taxon>
        <taxon>fabids</taxon>
        <taxon>Fabales</taxon>
        <taxon>Fabaceae</taxon>
        <taxon>Papilionoideae</taxon>
        <taxon>50 kb inversion clade</taxon>
        <taxon>genistoids sensu lato</taxon>
        <taxon>core genistoids</taxon>
        <taxon>Crotalarieae</taxon>
        <taxon>Crotalaria</taxon>
    </lineage>
</organism>
<dbReference type="AlphaFoldDB" id="A0AAN9FBS1"/>
<sequence length="186" mass="21336">MAKKRGRPSKQTPSSFSRKPDTPHHVKEAISLYLPFLDDNLTLESLDNLTSEQANLLLTNLDVIRQRLKGKQAQHELESCESDSNHNTVNDENKDLTSENKDLTYEKIDRQTCRCLKGILFNKAKENKVEEIQPPQSEEKKDDVEDQQVHKSPDKSVVVADSEKEQWQLVTTRQRSRIQKPSASLV</sequence>
<evidence type="ECO:0000313" key="2">
    <source>
        <dbReference type="EMBL" id="KAK7273657.1"/>
    </source>
</evidence>
<comment type="caution">
    <text evidence="2">The sequence shown here is derived from an EMBL/GenBank/DDBJ whole genome shotgun (WGS) entry which is preliminary data.</text>
</comment>
<evidence type="ECO:0000313" key="3">
    <source>
        <dbReference type="Proteomes" id="UP001372338"/>
    </source>
</evidence>
<accession>A0AAN9FBS1</accession>